<reference evidence="1 2" key="1">
    <citation type="journal article" date="2014" name="Science">
        <title>Plant genetics. Early allopolyploid evolution in the post-Neolithic Brassica napus oilseed genome.</title>
        <authorList>
            <person name="Chalhoub B."/>
            <person name="Denoeud F."/>
            <person name="Liu S."/>
            <person name="Parkin I.A."/>
            <person name="Tang H."/>
            <person name="Wang X."/>
            <person name="Chiquet J."/>
            <person name="Belcram H."/>
            <person name="Tong C."/>
            <person name="Samans B."/>
            <person name="Correa M."/>
            <person name="Da Silva C."/>
            <person name="Just J."/>
            <person name="Falentin C."/>
            <person name="Koh C.S."/>
            <person name="Le Clainche I."/>
            <person name="Bernard M."/>
            <person name="Bento P."/>
            <person name="Noel B."/>
            <person name="Labadie K."/>
            <person name="Alberti A."/>
            <person name="Charles M."/>
            <person name="Arnaud D."/>
            <person name="Guo H."/>
            <person name="Daviaud C."/>
            <person name="Alamery S."/>
            <person name="Jabbari K."/>
            <person name="Zhao M."/>
            <person name="Edger P.P."/>
            <person name="Chelaifa H."/>
            <person name="Tack D."/>
            <person name="Lassalle G."/>
            <person name="Mestiri I."/>
            <person name="Schnel N."/>
            <person name="Le Paslier M.C."/>
            <person name="Fan G."/>
            <person name="Renault V."/>
            <person name="Bayer P.E."/>
            <person name="Golicz A.A."/>
            <person name="Manoli S."/>
            <person name="Lee T.H."/>
            <person name="Thi V.H."/>
            <person name="Chalabi S."/>
            <person name="Hu Q."/>
            <person name="Fan C."/>
            <person name="Tollenaere R."/>
            <person name="Lu Y."/>
            <person name="Battail C."/>
            <person name="Shen J."/>
            <person name="Sidebottom C.H."/>
            <person name="Wang X."/>
            <person name="Canaguier A."/>
            <person name="Chauveau A."/>
            <person name="Berard A."/>
            <person name="Deniot G."/>
            <person name="Guan M."/>
            <person name="Liu Z."/>
            <person name="Sun F."/>
            <person name="Lim Y.P."/>
            <person name="Lyons E."/>
            <person name="Town C.D."/>
            <person name="Bancroft I."/>
            <person name="Wang X."/>
            <person name="Meng J."/>
            <person name="Ma J."/>
            <person name="Pires J.C."/>
            <person name="King G.J."/>
            <person name="Brunel D."/>
            <person name="Delourme R."/>
            <person name="Renard M."/>
            <person name="Aury J.M."/>
            <person name="Adams K.L."/>
            <person name="Batley J."/>
            <person name="Snowdon R.J."/>
            <person name="Tost J."/>
            <person name="Edwards D."/>
            <person name="Zhou Y."/>
            <person name="Hua W."/>
            <person name="Sharpe A.G."/>
            <person name="Paterson A.H."/>
            <person name="Guan C."/>
            <person name="Wincker P."/>
        </authorList>
    </citation>
    <scope>NUCLEOTIDE SEQUENCE [LARGE SCALE GENOMIC DNA]</scope>
    <source>
        <strain evidence="2">cv. Darmor-bzh</strain>
    </source>
</reference>
<name>A0A078IJ14_BRANA</name>
<dbReference type="AlphaFoldDB" id="A0A078IJ14"/>
<accession>A0A078IJ14</accession>
<proteinExistence type="predicted"/>
<evidence type="ECO:0000313" key="1">
    <source>
        <dbReference type="EMBL" id="CDY49956.1"/>
    </source>
</evidence>
<keyword evidence="2" id="KW-1185">Reference proteome</keyword>
<dbReference type="Proteomes" id="UP000028999">
    <property type="component" value="Unassembled WGS sequence"/>
</dbReference>
<dbReference type="PaxDb" id="3708-A0A078IJ14"/>
<organism evidence="1 2">
    <name type="scientific">Brassica napus</name>
    <name type="common">Rape</name>
    <dbReference type="NCBI Taxonomy" id="3708"/>
    <lineage>
        <taxon>Eukaryota</taxon>
        <taxon>Viridiplantae</taxon>
        <taxon>Streptophyta</taxon>
        <taxon>Embryophyta</taxon>
        <taxon>Tracheophyta</taxon>
        <taxon>Spermatophyta</taxon>
        <taxon>Magnoliopsida</taxon>
        <taxon>eudicotyledons</taxon>
        <taxon>Gunneridae</taxon>
        <taxon>Pentapetalae</taxon>
        <taxon>rosids</taxon>
        <taxon>malvids</taxon>
        <taxon>Brassicales</taxon>
        <taxon>Brassicaceae</taxon>
        <taxon>Brassiceae</taxon>
        <taxon>Brassica</taxon>
    </lineage>
</organism>
<dbReference type="Gramene" id="CDY49956">
    <property type="protein sequence ID" value="CDY49956"/>
    <property type="gene ID" value="GSBRNA2T00094141001"/>
</dbReference>
<sequence length="88" mass="10146">MNQFTFTYLYNNPSISSINEFVSPAYNSSNSLRLPRYNFLTAFSARSIHPHPNKSHLIDGFKILLATLIDEQRQSYMRLSFPSAEATR</sequence>
<protein>
    <submittedName>
        <fullName evidence="1">BnaC09g52250D protein</fullName>
    </submittedName>
</protein>
<evidence type="ECO:0000313" key="2">
    <source>
        <dbReference type="Proteomes" id="UP000028999"/>
    </source>
</evidence>
<gene>
    <name evidence="1" type="primary">BnaC09g52250D</name>
    <name evidence="1" type="ORF">GSBRNA2T00094141001</name>
</gene>
<dbReference type="EMBL" id="LK032870">
    <property type="protein sequence ID" value="CDY49956.1"/>
    <property type="molecule type" value="Genomic_DNA"/>
</dbReference>